<dbReference type="EMBL" id="UNOZ01000019">
    <property type="protein sequence ID" value="SYX90473.1"/>
    <property type="molecule type" value="Genomic_DNA"/>
</dbReference>
<evidence type="ECO:0000313" key="5">
    <source>
        <dbReference type="Proteomes" id="UP000263595"/>
    </source>
</evidence>
<proteinExistence type="predicted"/>
<keyword evidence="5" id="KW-1185">Reference proteome</keyword>
<dbReference type="GO" id="GO:0005829">
    <property type="term" value="C:cytosol"/>
    <property type="evidence" value="ECO:0007669"/>
    <property type="project" value="TreeGrafter"/>
</dbReference>
<dbReference type="SUPFAM" id="SSF52218">
    <property type="entry name" value="Flavoproteins"/>
    <property type="match status" value="1"/>
</dbReference>
<comment type="cofactor">
    <cofactor evidence="1">
        <name>FMN</name>
        <dbReference type="ChEBI" id="CHEBI:58210"/>
    </cofactor>
</comment>
<dbReference type="PANTHER" id="PTHR30543">
    <property type="entry name" value="CHROMATE REDUCTASE"/>
    <property type="match status" value="1"/>
</dbReference>
<evidence type="ECO:0000313" key="4">
    <source>
        <dbReference type="EMBL" id="SYX90473.1"/>
    </source>
</evidence>
<dbReference type="GO" id="GO:0010181">
    <property type="term" value="F:FMN binding"/>
    <property type="evidence" value="ECO:0007669"/>
    <property type="project" value="TreeGrafter"/>
</dbReference>
<organism evidence="4 5">
    <name type="scientific">Pseudomonas reidholzensis</name>
    <dbReference type="NCBI Taxonomy" id="1785162"/>
    <lineage>
        <taxon>Bacteria</taxon>
        <taxon>Pseudomonadati</taxon>
        <taxon>Pseudomonadota</taxon>
        <taxon>Gammaproteobacteria</taxon>
        <taxon>Pseudomonadales</taxon>
        <taxon>Pseudomonadaceae</taxon>
        <taxon>Pseudomonas</taxon>
    </lineage>
</organism>
<dbReference type="AlphaFoldDB" id="A0A383RUM0"/>
<dbReference type="GO" id="GO:0003955">
    <property type="term" value="F:NAD(P)H dehydrogenase (quinone) activity"/>
    <property type="evidence" value="ECO:0007669"/>
    <property type="project" value="UniProtKB-EC"/>
</dbReference>
<dbReference type="OrthoDB" id="9812295at2"/>
<accession>A0A383RUM0</accession>
<evidence type="ECO:0000256" key="2">
    <source>
        <dbReference type="ARBA" id="ARBA00022643"/>
    </source>
</evidence>
<gene>
    <name evidence="4" type="ORF">CCOS865_02740</name>
</gene>
<sequence>MSRTVRLLGLSGSLRKQSAHTAVLCSVAESLPETARLDVHGLEAIPPYNEDCDGANTPLAVLALREAVARADGLLIGSPEYNHGMSGVLKNALDWLSRPHGQSVLSGRAVLTFTASPAFTGGVRAHQQLNETLWAIQAVLVAYPQIVIGGVGGKIRDGQLVDEATRSFLLGGVERLIECALGGRAHSA</sequence>
<reference evidence="5" key="1">
    <citation type="submission" date="2018-08" db="EMBL/GenBank/DDBJ databases">
        <authorList>
            <person name="Blom J."/>
        </authorList>
    </citation>
    <scope>NUCLEOTIDE SEQUENCE [LARGE SCALE GENOMIC DNA]</scope>
    <source>
        <strain evidence="5">CCOS 865</strain>
    </source>
</reference>
<keyword evidence="2" id="KW-0288">FMN</keyword>
<dbReference type="Proteomes" id="UP000263595">
    <property type="component" value="Unassembled WGS sequence"/>
</dbReference>
<name>A0A383RUM0_9PSED</name>
<keyword evidence="2" id="KW-0285">Flavoprotein</keyword>
<dbReference type="InterPro" id="IPR029039">
    <property type="entry name" value="Flavoprotein-like_sf"/>
</dbReference>
<keyword evidence="4" id="KW-0560">Oxidoreductase</keyword>
<dbReference type="EC" id="1.6.5.2" evidence="4"/>
<protein>
    <submittedName>
        <fullName evidence="4">Chromate reductase</fullName>
        <ecNumber evidence="4">1.6.5.2</ecNumber>
    </submittedName>
</protein>
<dbReference type="InterPro" id="IPR050712">
    <property type="entry name" value="NAD(P)H-dep_reductase"/>
</dbReference>
<evidence type="ECO:0000259" key="3">
    <source>
        <dbReference type="Pfam" id="PF03358"/>
    </source>
</evidence>
<dbReference type="PANTHER" id="PTHR30543:SF21">
    <property type="entry name" value="NAD(P)H-DEPENDENT FMN REDUCTASE LOT6"/>
    <property type="match status" value="1"/>
</dbReference>
<dbReference type="Gene3D" id="3.40.50.360">
    <property type="match status" value="1"/>
</dbReference>
<dbReference type="Pfam" id="PF03358">
    <property type="entry name" value="FMN_red"/>
    <property type="match status" value="1"/>
</dbReference>
<dbReference type="RefSeq" id="WP_119141736.1">
    <property type="nucleotide sequence ID" value="NZ_CBCSFL010000007.1"/>
</dbReference>
<dbReference type="InterPro" id="IPR005025">
    <property type="entry name" value="FMN_Rdtase-like_dom"/>
</dbReference>
<feature type="domain" description="NADPH-dependent FMN reductase-like" evidence="3">
    <location>
        <begin position="6"/>
        <end position="149"/>
    </location>
</feature>
<evidence type="ECO:0000256" key="1">
    <source>
        <dbReference type="ARBA" id="ARBA00001917"/>
    </source>
</evidence>